<dbReference type="Gene3D" id="3.40.710.10">
    <property type="entry name" value="DD-peptidase/beta-lactamase superfamily"/>
    <property type="match status" value="1"/>
</dbReference>
<evidence type="ECO:0000256" key="1">
    <source>
        <dbReference type="SAM" id="SignalP"/>
    </source>
</evidence>
<dbReference type="PROSITE" id="PS51257">
    <property type="entry name" value="PROKAR_LIPOPROTEIN"/>
    <property type="match status" value="1"/>
</dbReference>
<protein>
    <submittedName>
        <fullName evidence="3">CubicO group peptidase (Beta-lactamase class C family)</fullName>
    </submittedName>
</protein>
<organism evidence="3 4">
    <name type="scientific">Pleionea mediterranea</name>
    <dbReference type="NCBI Taxonomy" id="523701"/>
    <lineage>
        <taxon>Bacteria</taxon>
        <taxon>Pseudomonadati</taxon>
        <taxon>Pseudomonadota</taxon>
        <taxon>Gammaproteobacteria</taxon>
        <taxon>Oceanospirillales</taxon>
        <taxon>Pleioneaceae</taxon>
        <taxon>Pleionea</taxon>
    </lineage>
</organism>
<evidence type="ECO:0000259" key="2">
    <source>
        <dbReference type="Pfam" id="PF00144"/>
    </source>
</evidence>
<gene>
    <name evidence="3" type="ORF">C8D97_109145</name>
</gene>
<dbReference type="GO" id="GO:0006508">
    <property type="term" value="P:proteolysis"/>
    <property type="evidence" value="ECO:0007669"/>
    <property type="project" value="TreeGrafter"/>
</dbReference>
<dbReference type="GO" id="GO:0019216">
    <property type="term" value="P:regulation of lipid metabolic process"/>
    <property type="evidence" value="ECO:0007669"/>
    <property type="project" value="TreeGrafter"/>
</dbReference>
<feature type="signal peptide" evidence="1">
    <location>
        <begin position="1"/>
        <end position="24"/>
    </location>
</feature>
<dbReference type="AlphaFoldDB" id="A0A316FIM4"/>
<evidence type="ECO:0000313" key="3">
    <source>
        <dbReference type="EMBL" id="PWK48594.1"/>
    </source>
</evidence>
<dbReference type="EMBL" id="QGGU01000009">
    <property type="protein sequence ID" value="PWK48594.1"/>
    <property type="molecule type" value="Genomic_DNA"/>
</dbReference>
<dbReference type="OrthoDB" id="9799367at2"/>
<comment type="caution">
    <text evidence="3">The sequence shown here is derived from an EMBL/GenBank/DDBJ whole genome shotgun (WGS) entry which is preliminary data.</text>
</comment>
<dbReference type="PANTHER" id="PTHR46520:SF1">
    <property type="entry name" value="SERINE BETA-LACTAMASE-LIKE PROTEIN LACTB, MITOCHONDRIAL"/>
    <property type="match status" value="1"/>
</dbReference>
<name>A0A316FIM4_9GAMM</name>
<dbReference type="GO" id="GO:0008233">
    <property type="term" value="F:peptidase activity"/>
    <property type="evidence" value="ECO:0007669"/>
    <property type="project" value="TreeGrafter"/>
</dbReference>
<dbReference type="PANTHER" id="PTHR46520">
    <property type="entry name" value="SERINE BETA-LACTAMASE-LIKE PROTEIN LACTB, MITOCHONDRIAL"/>
    <property type="match status" value="1"/>
</dbReference>
<keyword evidence="1" id="KW-0732">Signal</keyword>
<dbReference type="SUPFAM" id="SSF56601">
    <property type="entry name" value="beta-lactamase/transpeptidase-like"/>
    <property type="match status" value="1"/>
</dbReference>
<dbReference type="Proteomes" id="UP000245790">
    <property type="component" value="Unassembled WGS sequence"/>
</dbReference>
<dbReference type="Pfam" id="PF00144">
    <property type="entry name" value="Beta-lactamase"/>
    <property type="match status" value="1"/>
</dbReference>
<dbReference type="InterPro" id="IPR052794">
    <property type="entry name" value="Mito_Ser_Protease_LACTB"/>
</dbReference>
<proteinExistence type="predicted"/>
<dbReference type="RefSeq" id="WP_109764264.1">
    <property type="nucleotide sequence ID" value="NZ_QGGU01000009.1"/>
</dbReference>
<accession>A0A316FIM4</accession>
<feature type="chain" id="PRO_5016429511" evidence="1">
    <location>
        <begin position="25"/>
        <end position="372"/>
    </location>
</feature>
<keyword evidence="4" id="KW-1185">Reference proteome</keyword>
<dbReference type="InterPro" id="IPR012338">
    <property type="entry name" value="Beta-lactam/transpept-like"/>
</dbReference>
<dbReference type="InterPro" id="IPR001466">
    <property type="entry name" value="Beta-lactam-related"/>
</dbReference>
<feature type="domain" description="Beta-lactamase-related" evidence="2">
    <location>
        <begin position="37"/>
        <end position="346"/>
    </location>
</feature>
<evidence type="ECO:0000313" key="4">
    <source>
        <dbReference type="Proteomes" id="UP000245790"/>
    </source>
</evidence>
<sequence>MNIIRRFVSAVFCTAVLVLFGGCATSSKPDEYHVEAKQLVESFARESNSPGLAVSVGCKGRLLWSHGSGFADLEQRVPVDPASTKFRVGSVAKPFTAFALAKLVENNLIDLDAPVRDYVPSFPKKQHQISVRQLAGHLGGIRHYKGNEAYLRTWYSDVVSGLEIFENDPLVMVPGERWSYTSYGYNLLSAAMEAAANRPFLRLMDETVFGPIGMKDTVADDLEKIIANRGRYYRSNGDGYTNEPEVDNSYKWASGGFLSTTDDMVRFGLAHLNNEHLKPETIKSLWTTMQTNDGQPTGYGLGWRIVRDENEIVWYGHGGGSIGGTTQFWLFPEDGLVLAAVANLTEFNYELFMVELRDHFLDVEACKRADNN</sequence>
<reference evidence="3 4" key="1">
    <citation type="submission" date="2018-05" db="EMBL/GenBank/DDBJ databases">
        <title>Genomic Encyclopedia of Type Strains, Phase IV (KMG-IV): sequencing the most valuable type-strain genomes for metagenomic binning, comparative biology and taxonomic classification.</title>
        <authorList>
            <person name="Goeker M."/>
        </authorList>
    </citation>
    <scope>NUCLEOTIDE SEQUENCE [LARGE SCALE GENOMIC DNA]</scope>
    <source>
        <strain evidence="3 4">DSM 25350</strain>
    </source>
</reference>